<proteinExistence type="inferred from homology"/>
<evidence type="ECO:0000256" key="1">
    <source>
        <dbReference type="PROSITE-ProRule" id="PRU00285"/>
    </source>
</evidence>
<comment type="caution">
    <text evidence="4">The sequence shown here is derived from an EMBL/GenBank/DDBJ whole genome shotgun (WGS) entry which is preliminary data.</text>
</comment>
<protein>
    <submittedName>
        <fullName evidence="4">Heat-shock protein</fullName>
    </submittedName>
</protein>
<dbReference type="RefSeq" id="WP_103052141.1">
    <property type="nucleotide sequence ID" value="NZ_POWF01000004.1"/>
</dbReference>
<organism evidence="4 5">
    <name type="scientific">Hanstruepera neustonica</name>
    <dbReference type="NCBI Taxonomy" id="1445657"/>
    <lineage>
        <taxon>Bacteria</taxon>
        <taxon>Pseudomonadati</taxon>
        <taxon>Bacteroidota</taxon>
        <taxon>Flavobacteriia</taxon>
        <taxon>Flavobacteriales</taxon>
        <taxon>Flavobacteriaceae</taxon>
        <taxon>Hanstruepera</taxon>
    </lineage>
</organism>
<feature type="domain" description="SHSP" evidence="3">
    <location>
        <begin position="46"/>
        <end position="159"/>
    </location>
</feature>
<evidence type="ECO:0000313" key="4">
    <source>
        <dbReference type="EMBL" id="PNQ73101.1"/>
    </source>
</evidence>
<dbReference type="InterPro" id="IPR002068">
    <property type="entry name" value="A-crystallin/Hsp20_dom"/>
</dbReference>
<dbReference type="Gene3D" id="2.60.40.790">
    <property type="match status" value="1"/>
</dbReference>
<keyword evidence="5" id="KW-1185">Reference proteome</keyword>
<reference evidence="4 5" key="1">
    <citation type="submission" date="2018-01" db="EMBL/GenBank/DDBJ databases">
        <title>The draft genome of Hanstruepera neustonica JCM19743.</title>
        <authorList>
            <person name="He R.-H."/>
            <person name="Du Z.-J."/>
        </authorList>
    </citation>
    <scope>NUCLEOTIDE SEQUENCE [LARGE SCALE GENOMIC DNA]</scope>
    <source>
        <strain evidence="4 5">JCM19743</strain>
    </source>
</reference>
<comment type="similarity">
    <text evidence="1 2">Belongs to the small heat shock protein (HSP20) family.</text>
</comment>
<gene>
    <name evidence="4" type="ORF">C1T31_08915</name>
</gene>
<dbReference type="CDD" id="cd06464">
    <property type="entry name" value="ACD_sHsps-like"/>
    <property type="match status" value="1"/>
</dbReference>
<dbReference type="OrthoDB" id="9814487at2"/>
<dbReference type="PANTHER" id="PTHR11527">
    <property type="entry name" value="HEAT-SHOCK PROTEIN 20 FAMILY MEMBER"/>
    <property type="match status" value="1"/>
</dbReference>
<accession>A0A2K1DYK6</accession>
<dbReference type="SUPFAM" id="SSF49764">
    <property type="entry name" value="HSP20-like chaperones"/>
    <property type="match status" value="1"/>
</dbReference>
<dbReference type="PROSITE" id="PS01031">
    <property type="entry name" value="SHSP"/>
    <property type="match status" value="1"/>
</dbReference>
<evidence type="ECO:0000259" key="3">
    <source>
        <dbReference type="PROSITE" id="PS01031"/>
    </source>
</evidence>
<dbReference type="Pfam" id="PF00011">
    <property type="entry name" value="HSP20"/>
    <property type="match status" value="1"/>
</dbReference>
<dbReference type="InterPro" id="IPR031107">
    <property type="entry name" value="Small_HSP"/>
</dbReference>
<dbReference type="EMBL" id="POWF01000004">
    <property type="protein sequence ID" value="PNQ73101.1"/>
    <property type="molecule type" value="Genomic_DNA"/>
</dbReference>
<dbReference type="AlphaFoldDB" id="A0A2K1DYK6"/>
<dbReference type="InterPro" id="IPR008978">
    <property type="entry name" value="HSP20-like_chaperone"/>
</dbReference>
<evidence type="ECO:0000313" key="5">
    <source>
        <dbReference type="Proteomes" id="UP000236641"/>
    </source>
</evidence>
<evidence type="ECO:0000256" key="2">
    <source>
        <dbReference type="RuleBase" id="RU003616"/>
    </source>
</evidence>
<name>A0A2K1DYK6_9FLAO</name>
<sequence>MNNLVTMPKNGNRLAKKENVTGLPSFSSWLDNFFDTDLGTGLLSNFNTGMTLPAVNIKEDNENYHLDVAVPGLKKGDFEVEVDNDILTISAHTKTKNEVDEENYTRREFGYSSFKRTFTLPDTVESENIKAGYEDGILSVHIPKREEAKRKPAKRIDIS</sequence>
<dbReference type="Proteomes" id="UP000236641">
    <property type="component" value="Unassembled WGS sequence"/>
</dbReference>